<keyword evidence="2" id="KW-0805">Transcription regulation</keyword>
<dbReference type="InterPro" id="IPR010339">
    <property type="entry name" value="TIP49_P-loop"/>
</dbReference>
<evidence type="ECO:0000259" key="4">
    <source>
        <dbReference type="Pfam" id="PF06068"/>
    </source>
</evidence>
<sequence>MKIEEVKSTTKTQRIASHSHVKGLGLDESGLAKQAASGLVGQENAREVCSDKDHTCNVCKGSEDAIELDVITIFEVQNWVGNWSWQRYKEEKEVTGKGVEFRRIPVFKVSALGSEVQMPNETGSGDEGSGWVHCGVAAVSRRCSALLKTALALAIAQELGSKVPFCPMVGSEVYSTEIKKTEVLMENFRRAIDYELCPEAKGLGKVCKLWHCRVLCYASGNTGHHGGNLKDEEEMKDVSRGILVTQKFWALRIREKILSLTMAPLPPLPGLRIKETKEVYEGEVTELTPCETENPMGGYGKTISHVIIGLKTAKGTKQLKWLVLLSTGLCGGARMVTLDSPQRHSSATCPLDPSIFESLQKERVEAGDVIYIEANSGAVKRQGRCDTYATEFDLEAEEYVPLPKGDVHKKKEIIQDVTLHDLDVANARPQEPAGGCRSSSGFEKGSPYLRTPCRIDEWDEGGEASVATLESSTDSDSKVFSYSGGTRYSVHDGPVNEAKEDRNHSTGSGALVLSPSSPVECRAAPQISSTHYPAQFVGEKRKGDSLPQPGADLARPSLHLLDKLRGEINKVVNKYIDQGIAELVPGVLFVDEVHMLDIECFTYLHRALESSIAPIVIFASNRGNCVIR</sequence>
<comment type="catalytic activity">
    <reaction evidence="2">
        <text>ATP + H2O = ADP + phosphate + H(+)</text>
        <dbReference type="Rhea" id="RHEA:13065"/>
        <dbReference type="ChEBI" id="CHEBI:15377"/>
        <dbReference type="ChEBI" id="CHEBI:15378"/>
        <dbReference type="ChEBI" id="CHEBI:30616"/>
        <dbReference type="ChEBI" id="CHEBI:43474"/>
        <dbReference type="ChEBI" id="CHEBI:456216"/>
        <dbReference type="EC" id="3.6.4.12"/>
    </reaction>
</comment>
<feature type="domain" description="TIP49 P-loop" evidence="4">
    <location>
        <begin position="560"/>
        <end position="628"/>
    </location>
</feature>
<reference evidence="5 6" key="1">
    <citation type="submission" date="2023-05" db="EMBL/GenBank/DDBJ databases">
        <title>B98-5 Cell Line De Novo Hybrid Assembly: An Optical Mapping Approach.</title>
        <authorList>
            <person name="Kananen K."/>
            <person name="Auerbach J.A."/>
            <person name="Kautto E."/>
            <person name="Blachly J.S."/>
        </authorList>
    </citation>
    <scope>NUCLEOTIDE SEQUENCE [LARGE SCALE GENOMIC DNA]</scope>
    <source>
        <strain evidence="5">B95-8</strain>
        <tissue evidence="5">Cell line</tissue>
    </source>
</reference>
<evidence type="ECO:0000256" key="1">
    <source>
        <dbReference type="ARBA" id="ARBA00023172"/>
    </source>
</evidence>
<keyword evidence="1 2" id="KW-0233">DNA recombination</keyword>
<dbReference type="Pfam" id="PF06068">
    <property type="entry name" value="TIP49"/>
    <property type="match status" value="5"/>
</dbReference>
<accession>A0ABQ9U3V0</accession>
<feature type="region of interest" description="Disordered" evidence="3">
    <location>
        <begin position="485"/>
        <end position="514"/>
    </location>
</feature>
<dbReference type="EC" id="3.6.4.12" evidence="2"/>
<dbReference type="Gene3D" id="3.40.50.300">
    <property type="entry name" value="P-loop containing nucleotide triphosphate hydrolases"/>
    <property type="match status" value="3"/>
</dbReference>
<feature type="domain" description="TIP49 P-loop" evidence="4">
    <location>
        <begin position="270"/>
        <end position="320"/>
    </location>
</feature>
<dbReference type="InterPro" id="IPR027238">
    <property type="entry name" value="RuvB-like"/>
</dbReference>
<keyword evidence="2" id="KW-0378">Hydrolase</keyword>
<dbReference type="InterPro" id="IPR027417">
    <property type="entry name" value="P-loop_NTPase"/>
</dbReference>
<name>A0ABQ9U3V0_SAGOE</name>
<proteinExistence type="inferred from homology"/>
<comment type="similarity">
    <text evidence="2">Belongs to the RuvB family.</text>
</comment>
<dbReference type="InterPro" id="IPR012340">
    <property type="entry name" value="NA-bd_OB-fold"/>
</dbReference>
<dbReference type="Gene3D" id="2.40.50.360">
    <property type="entry name" value="RuvB-like helicase, domain II"/>
    <property type="match status" value="2"/>
</dbReference>
<organism evidence="5 6">
    <name type="scientific">Saguinus oedipus</name>
    <name type="common">Cotton-top tamarin</name>
    <name type="synonym">Oedipomidas oedipus</name>
    <dbReference type="NCBI Taxonomy" id="9490"/>
    <lineage>
        <taxon>Eukaryota</taxon>
        <taxon>Metazoa</taxon>
        <taxon>Chordata</taxon>
        <taxon>Craniata</taxon>
        <taxon>Vertebrata</taxon>
        <taxon>Euteleostomi</taxon>
        <taxon>Mammalia</taxon>
        <taxon>Eutheria</taxon>
        <taxon>Euarchontoglires</taxon>
        <taxon>Primates</taxon>
        <taxon>Haplorrhini</taxon>
        <taxon>Platyrrhini</taxon>
        <taxon>Cebidae</taxon>
        <taxon>Callitrichinae</taxon>
        <taxon>Saguinus</taxon>
    </lineage>
</organism>
<feature type="domain" description="TIP49 P-loop" evidence="4">
    <location>
        <begin position="14"/>
        <end position="49"/>
    </location>
</feature>
<evidence type="ECO:0000313" key="5">
    <source>
        <dbReference type="EMBL" id="KAK2091328.1"/>
    </source>
</evidence>
<gene>
    <name evidence="5" type="ORF">P7K49_030612</name>
</gene>
<keyword evidence="2" id="KW-0804">Transcription</keyword>
<dbReference type="EMBL" id="JASSZA010000016">
    <property type="protein sequence ID" value="KAK2091328.1"/>
    <property type="molecule type" value="Genomic_DNA"/>
</dbReference>
<comment type="subcellular location">
    <subcellularLocation>
        <location evidence="2">Nucleus</location>
    </subcellularLocation>
</comment>
<keyword evidence="2" id="KW-0347">Helicase</keyword>
<comment type="function">
    <text evidence="2">Proposed core component of the chromatin remodeling Ino80 complex which exhibits DNA- and nucleosome-activated ATPase activity and catalyzes ATP-dependent nucleosome sliding.</text>
</comment>
<keyword evidence="2" id="KW-0539">Nucleus</keyword>
<evidence type="ECO:0000256" key="3">
    <source>
        <dbReference type="SAM" id="MobiDB-lite"/>
    </source>
</evidence>
<evidence type="ECO:0000313" key="6">
    <source>
        <dbReference type="Proteomes" id="UP001266305"/>
    </source>
</evidence>
<dbReference type="InterPro" id="IPR042487">
    <property type="entry name" value="RuvBL1/2_DNA/RNA_bd_dom"/>
</dbReference>
<comment type="caution">
    <text evidence="5">The sequence shown here is derived from an EMBL/GenBank/DDBJ whole genome shotgun (WGS) entry which is preliminary data.</text>
</comment>
<dbReference type="SUPFAM" id="SSF52540">
    <property type="entry name" value="P-loop containing nucleoside triphosphate hydrolases"/>
    <property type="match status" value="1"/>
</dbReference>
<protein>
    <recommendedName>
        <fullName evidence="2">RuvB-like helicase</fullName>
        <ecNumber evidence="2">3.6.4.12</ecNumber>
    </recommendedName>
</protein>
<dbReference type="SUPFAM" id="SSF50249">
    <property type="entry name" value="Nucleic acid-binding proteins"/>
    <property type="match status" value="1"/>
</dbReference>
<keyword evidence="2" id="KW-0547">Nucleotide-binding</keyword>
<dbReference type="PANTHER" id="PTHR11093">
    <property type="entry name" value="RUVB-RELATED REPTIN AND PONTIN"/>
    <property type="match status" value="1"/>
</dbReference>
<feature type="domain" description="TIP49 P-loop" evidence="4">
    <location>
        <begin position="344"/>
        <end position="432"/>
    </location>
</feature>
<feature type="domain" description="TIP49 P-loop" evidence="4">
    <location>
        <begin position="148"/>
        <end position="195"/>
    </location>
</feature>
<evidence type="ECO:0000256" key="2">
    <source>
        <dbReference type="RuleBase" id="RU363048"/>
    </source>
</evidence>
<dbReference type="Proteomes" id="UP001266305">
    <property type="component" value="Unassembled WGS sequence"/>
</dbReference>
<keyword evidence="6" id="KW-1185">Reference proteome</keyword>
<keyword evidence="2" id="KW-0234">DNA repair</keyword>
<keyword evidence="2" id="KW-0227">DNA damage</keyword>
<keyword evidence="2" id="KW-0067">ATP-binding</keyword>